<dbReference type="FunFam" id="3.40.50.80:FF:000010">
    <property type="entry name" value="Flavohemoprotein"/>
    <property type="match status" value="1"/>
</dbReference>
<evidence type="ECO:0000256" key="7">
    <source>
        <dbReference type="ARBA" id="ARBA00022723"/>
    </source>
</evidence>
<dbReference type="AlphaFoldDB" id="A0A6I4ZYP0"/>
<evidence type="ECO:0000256" key="15">
    <source>
        <dbReference type="HAMAP-Rule" id="MF_01252"/>
    </source>
</evidence>
<dbReference type="InterPro" id="IPR017927">
    <property type="entry name" value="FAD-bd_FR_type"/>
</dbReference>
<dbReference type="CDD" id="cd06184">
    <property type="entry name" value="flavohem_like_fad_nad_binding"/>
    <property type="match status" value="1"/>
</dbReference>
<feature type="active site" description="Charge relay system" evidence="15">
    <location>
        <position position="95"/>
    </location>
</feature>
<comment type="catalytic activity">
    <reaction evidence="13 15">
        <text>2 nitric oxide + NADH + 2 O2 = 2 nitrate + NAD(+) + H(+)</text>
        <dbReference type="Rhea" id="RHEA:19469"/>
        <dbReference type="ChEBI" id="CHEBI:15378"/>
        <dbReference type="ChEBI" id="CHEBI:15379"/>
        <dbReference type="ChEBI" id="CHEBI:16480"/>
        <dbReference type="ChEBI" id="CHEBI:17632"/>
        <dbReference type="ChEBI" id="CHEBI:57540"/>
        <dbReference type="ChEBI" id="CHEBI:57945"/>
        <dbReference type="EC" id="1.14.12.17"/>
    </reaction>
</comment>
<name>A0A6I4ZYP0_9BACI</name>
<dbReference type="Gene3D" id="1.10.490.10">
    <property type="entry name" value="Globins"/>
    <property type="match status" value="1"/>
</dbReference>
<comment type="similarity">
    <text evidence="2 15">Belongs to the globin family. Two-domain flavohemoproteins subfamily.</text>
</comment>
<dbReference type="Proteomes" id="UP000468638">
    <property type="component" value="Unassembled WGS sequence"/>
</dbReference>
<feature type="binding site" evidence="15">
    <location>
        <begin position="276"/>
        <end position="281"/>
    </location>
    <ligand>
        <name>NADP(+)</name>
        <dbReference type="ChEBI" id="CHEBI:58349"/>
    </ligand>
</feature>
<evidence type="ECO:0000256" key="3">
    <source>
        <dbReference type="ARBA" id="ARBA00022448"/>
    </source>
</evidence>
<reference evidence="18 19" key="1">
    <citation type="submission" date="2019-11" db="EMBL/GenBank/DDBJ databases">
        <title>Genome sequences of 17 halophilic strains isolated from different environments.</title>
        <authorList>
            <person name="Furrow R.E."/>
        </authorList>
    </citation>
    <scope>NUCLEOTIDE SEQUENCE [LARGE SCALE GENOMIC DNA]</scope>
    <source>
        <strain evidence="18 19">22514_16_FS</strain>
    </source>
</reference>
<comment type="function">
    <text evidence="15">Is involved in NO detoxification in an aerobic process, termed nitric oxide dioxygenase (NOD) reaction that utilizes O(2) and NAD(P)H to convert NO to nitrate, which protects the bacterium from various noxious nitrogen compounds. Therefore, plays a central role in the inducible response to nitrosative stress.</text>
</comment>
<evidence type="ECO:0000256" key="11">
    <source>
        <dbReference type="ARBA" id="ARBA00023004"/>
    </source>
</evidence>
<organism evidence="18 19">
    <name type="scientific">Pontibacillus yanchengensis</name>
    <dbReference type="NCBI Taxonomy" id="462910"/>
    <lineage>
        <taxon>Bacteria</taxon>
        <taxon>Bacillati</taxon>
        <taxon>Bacillota</taxon>
        <taxon>Bacilli</taxon>
        <taxon>Bacillales</taxon>
        <taxon>Bacillaceae</taxon>
        <taxon>Pontibacillus</taxon>
    </lineage>
</organism>
<dbReference type="GO" id="GO:0071949">
    <property type="term" value="F:FAD binding"/>
    <property type="evidence" value="ECO:0007669"/>
    <property type="project" value="InterPro"/>
</dbReference>
<comment type="domain">
    <text evidence="15">Consists of two distinct domains; an N-terminal heme-containing oxygen-binding domain and a C-terminal reductase domain with binding sites for FAD and NAD(P)H.</text>
</comment>
<keyword evidence="5 15" id="KW-0561">Oxygen transport</keyword>
<keyword evidence="10 15" id="KW-0560">Oxidoreductase</keyword>
<comment type="caution">
    <text evidence="18">The sequence shown here is derived from an EMBL/GenBank/DDBJ whole genome shotgun (WGS) entry which is preliminary data.</text>
</comment>
<evidence type="ECO:0000256" key="6">
    <source>
        <dbReference type="ARBA" id="ARBA00022630"/>
    </source>
</evidence>
<dbReference type="InterPro" id="IPR008333">
    <property type="entry name" value="Cbr1-like_FAD-bd_dom"/>
</dbReference>
<dbReference type="SUPFAM" id="SSF52343">
    <property type="entry name" value="Ferredoxin reductase-like, C-terminal NADP-linked domain"/>
    <property type="match status" value="1"/>
</dbReference>
<evidence type="ECO:0000256" key="10">
    <source>
        <dbReference type="ARBA" id="ARBA00023002"/>
    </source>
</evidence>
<dbReference type="OrthoDB" id="9801223at2"/>
<evidence type="ECO:0000256" key="8">
    <source>
        <dbReference type="ARBA" id="ARBA00022827"/>
    </source>
</evidence>
<dbReference type="GO" id="GO:0008941">
    <property type="term" value="F:nitric oxide dioxygenase NAD(P)H activity"/>
    <property type="evidence" value="ECO:0007669"/>
    <property type="project" value="UniProtKB-UniRule"/>
</dbReference>
<dbReference type="GO" id="GO:0019825">
    <property type="term" value="F:oxygen binding"/>
    <property type="evidence" value="ECO:0007669"/>
    <property type="project" value="InterPro"/>
</dbReference>
<keyword evidence="3 15" id="KW-0813">Transport</keyword>
<keyword evidence="6 15" id="KW-0285">Flavoprotein</keyword>
<protein>
    <recommendedName>
        <fullName evidence="15">Flavohemoprotein</fullName>
    </recommendedName>
    <alternativeName>
        <fullName evidence="15">Flavohemoglobin</fullName>
    </alternativeName>
    <alternativeName>
        <fullName evidence="15">Hemoglobin-like protein</fullName>
    </alternativeName>
    <alternativeName>
        <fullName evidence="15">Nitric oxide dioxygenase</fullName>
        <shortName evidence="15">NO oxygenase</shortName>
        <shortName evidence="15">NOD</shortName>
        <ecNumber evidence="15">1.14.12.17</ecNumber>
    </alternativeName>
</protein>
<keyword evidence="4 15" id="KW-0349">Heme</keyword>
<keyword evidence="12 15" id="KW-0520">NAD</keyword>
<dbReference type="InterPro" id="IPR001433">
    <property type="entry name" value="OxRdtase_FAD/NAD-bd"/>
</dbReference>
<dbReference type="Pfam" id="PF00042">
    <property type="entry name" value="Globin"/>
    <property type="match status" value="1"/>
</dbReference>
<dbReference type="EC" id="1.14.12.17" evidence="15"/>
<comment type="similarity">
    <text evidence="1 15">In the C-terminal section; belongs to the flavoprotein pyridine nucleotide cytochrome reductase family.</text>
</comment>
<dbReference type="InterPro" id="IPR023950">
    <property type="entry name" value="Hmp"/>
</dbReference>
<dbReference type="GO" id="GO:0071500">
    <property type="term" value="P:cellular response to nitrosative stress"/>
    <property type="evidence" value="ECO:0007669"/>
    <property type="project" value="TreeGrafter"/>
</dbReference>
<dbReference type="PANTHER" id="PTHR43396:SF3">
    <property type="entry name" value="FLAVOHEMOPROTEIN"/>
    <property type="match status" value="1"/>
</dbReference>
<dbReference type="GO" id="GO:0005344">
    <property type="term" value="F:oxygen carrier activity"/>
    <property type="evidence" value="ECO:0007669"/>
    <property type="project" value="UniProtKB-UniRule"/>
</dbReference>
<proteinExistence type="inferred from homology"/>
<evidence type="ECO:0000259" key="16">
    <source>
        <dbReference type="PROSITE" id="PS01033"/>
    </source>
</evidence>
<accession>A0A6I4ZYP0</accession>
<feature type="binding site" description="proximal binding residue" evidence="15">
    <location>
        <position position="85"/>
    </location>
    <ligand>
        <name>heme b</name>
        <dbReference type="ChEBI" id="CHEBI:60344"/>
    </ligand>
    <ligandPart>
        <name>Fe</name>
        <dbReference type="ChEBI" id="CHEBI:18248"/>
    </ligandPart>
</feature>
<dbReference type="RefSeq" id="WP_160848612.1">
    <property type="nucleotide sequence ID" value="NZ_WMEQ01000008.1"/>
</dbReference>
<comment type="cofactor">
    <cofactor evidence="15">
        <name>heme b</name>
        <dbReference type="ChEBI" id="CHEBI:60344"/>
    </cofactor>
    <text evidence="15">Binds 1 heme b (iron(II)-protoporphyrin IX) group per subunit.</text>
</comment>
<evidence type="ECO:0000256" key="5">
    <source>
        <dbReference type="ARBA" id="ARBA00022621"/>
    </source>
</evidence>
<dbReference type="Gene3D" id="2.40.30.10">
    <property type="entry name" value="Translation factors"/>
    <property type="match status" value="1"/>
</dbReference>
<dbReference type="GO" id="GO:0046872">
    <property type="term" value="F:metal ion binding"/>
    <property type="evidence" value="ECO:0007669"/>
    <property type="project" value="UniProtKB-KW"/>
</dbReference>
<evidence type="ECO:0000256" key="9">
    <source>
        <dbReference type="ARBA" id="ARBA00022857"/>
    </source>
</evidence>
<keyword evidence="9 15" id="KW-0521">NADP</keyword>
<keyword evidence="7 15" id="KW-0479">Metal-binding</keyword>
<keyword evidence="8 15" id="KW-0274">FAD</keyword>
<dbReference type="HAMAP" id="MF_01252">
    <property type="entry name" value="Hmp"/>
    <property type="match status" value="1"/>
</dbReference>
<feature type="domain" description="FAD-binding FR-type" evidence="17">
    <location>
        <begin position="152"/>
        <end position="264"/>
    </location>
</feature>
<dbReference type="InterPro" id="IPR000971">
    <property type="entry name" value="Globin"/>
</dbReference>
<dbReference type="GO" id="GO:0009636">
    <property type="term" value="P:response to toxic substance"/>
    <property type="evidence" value="ECO:0007669"/>
    <property type="project" value="UniProtKB-KW"/>
</dbReference>
<evidence type="ECO:0000313" key="19">
    <source>
        <dbReference type="Proteomes" id="UP000468638"/>
    </source>
</evidence>
<dbReference type="SUPFAM" id="SSF46458">
    <property type="entry name" value="Globin-like"/>
    <property type="match status" value="1"/>
</dbReference>
<dbReference type="SUPFAM" id="SSF63380">
    <property type="entry name" value="Riboflavin synthase domain-like"/>
    <property type="match status" value="1"/>
</dbReference>
<dbReference type="FunFam" id="1.10.490.10:FF:000003">
    <property type="entry name" value="Flavohemoprotein"/>
    <property type="match status" value="1"/>
</dbReference>
<dbReference type="EMBL" id="WMEQ01000008">
    <property type="protein sequence ID" value="MYL34314.1"/>
    <property type="molecule type" value="Genomic_DNA"/>
</dbReference>
<feature type="site" description="Involved in heme-bound ligand stabilization and O-O bond activation" evidence="15">
    <location>
        <position position="29"/>
    </location>
</feature>
<dbReference type="GO" id="GO:0046210">
    <property type="term" value="P:nitric oxide catabolic process"/>
    <property type="evidence" value="ECO:0007669"/>
    <property type="project" value="TreeGrafter"/>
</dbReference>
<comment type="catalytic activity">
    <reaction evidence="14 15">
        <text>2 nitric oxide + NADPH + 2 O2 = 2 nitrate + NADP(+) + H(+)</text>
        <dbReference type="Rhea" id="RHEA:19465"/>
        <dbReference type="ChEBI" id="CHEBI:15378"/>
        <dbReference type="ChEBI" id="CHEBI:15379"/>
        <dbReference type="ChEBI" id="CHEBI:16480"/>
        <dbReference type="ChEBI" id="CHEBI:17632"/>
        <dbReference type="ChEBI" id="CHEBI:57783"/>
        <dbReference type="ChEBI" id="CHEBI:58349"/>
        <dbReference type="EC" id="1.14.12.17"/>
    </reaction>
</comment>
<dbReference type="InterPro" id="IPR009050">
    <property type="entry name" value="Globin-like_sf"/>
</dbReference>
<dbReference type="InterPro" id="IPR039261">
    <property type="entry name" value="FNR_nucleotide-bd"/>
</dbReference>
<dbReference type="GO" id="GO:0020037">
    <property type="term" value="F:heme binding"/>
    <property type="evidence" value="ECO:0007669"/>
    <property type="project" value="InterPro"/>
</dbReference>
<feature type="region of interest" description="Reductase" evidence="15">
    <location>
        <begin position="149"/>
        <end position="406"/>
    </location>
</feature>
<evidence type="ECO:0000256" key="14">
    <source>
        <dbReference type="ARBA" id="ARBA00049433"/>
    </source>
</evidence>
<evidence type="ECO:0000256" key="12">
    <source>
        <dbReference type="ARBA" id="ARBA00023027"/>
    </source>
</evidence>
<dbReference type="NCBIfam" id="NF009805">
    <property type="entry name" value="PRK13289.1"/>
    <property type="match status" value="1"/>
</dbReference>
<evidence type="ECO:0000259" key="17">
    <source>
        <dbReference type="PROSITE" id="PS51384"/>
    </source>
</evidence>
<gene>
    <name evidence="18" type="primary">hmpA</name>
    <name evidence="15" type="synonym">hmp</name>
    <name evidence="18" type="ORF">GLW05_11965</name>
</gene>
<dbReference type="InterPro" id="IPR012292">
    <property type="entry name" value="Globin/Proto"/>
</dbReference>
<dbReference type="PROSITE" id="PS01033">
    <property type="entry name" value="GLOBIN"/>
    <property type="match status" value="1"/>
</dbReference>
<sequence length="406" mass="45781">MLDSKTIEIVKSTAPVLQEHSHAIGVRFYELLFTKAPSLYNIFNQTNQKRGIQQDALAYSVYMAGQHIDNLDAVKGMVERVTEKHRALGVKAEQYPIVGETLLEAVKDVLGDGVNDEIIEAWGKAYQEIADIFISIENELYEQVEQEVGGWTGLRSFVIDQKVKESDVITSFYLKAQDGKPIPTYQAGQYLTLQVDIEGDQYSHMRHYTISDAPGKDYYRISVKREDALTEDVPAGKVSNYLHQQLGEGDVLQVTAPAGEFTVSTEEMPLVLISGGVGITPMMSMLKDAVQENPEREITFIHAAQNSNVHALQQEVLELINQYDNVTSYIVYSEPTEQDRKDELFDREGLIEKEWLQAILKDNQKDFYFCGPVPFMKVVNSALKEWGVPAEHRQFEAFSPVSTIEA</sequence>
<feature type="binding site" evidence="15">
    <location>
        <position position="190"/>
    </location>
    <ligand>
        <name>FAD</name>
        <dbReference type="ChEBI" id="CHEBI:57692"/>
    </ligand>
</feature>
<dbReference type="CDD" id="cd14777">
    <property type="entry name" value="Yhb1-globin-like"/>
    <property type="match status" value="1"/>
</dbReference>
<keyword evidence="11 15" id="KW-0408">Iron</keyword>
<feature type="domain" description="Globin" evidence="16">
    <location>
        <begin position="1"/>
        <end position="138"/>
    </location>
</feature>
<evidence type="ECO:0000256" key="2">
    <source>
        <dbReference type="ARBA" id="ARBA00008414"/>
    </source>
</evidence>
<dbReference type="PROSITE" id="PS51384">
    <property type="entry name" value="FAD_FR"/>
    <property type="match status" value="1"/>
</dbReference>
<dbReference type="Pfam" id="PF00970">
    <property type="entry name" value="FAD_binding_6"/>
    <property type="match status" value="1"/>
</dbReference>
<evidence type="ECO:0000256" key="13">
    <source>
        <dbReference type="ARBA" id="ARBA00048649"/>
    </source>
</evidence>
<feature type="active site" description="Charge relay system" evidence="15">
    <location>
        <position position="137"/>
    </location>
</feature>
<comment type="cofactor">
    <cofactor evidence="15">
        <name>FAD</name>
        <dbReference type="ChEBI" id="CHEBI:57692"/>
    </cofactor>
    <text evidence="15">Binds 1 FAD per subunit.</text>
</comment>
<feature type="site" description="Influences the redox potential of the prosthetic heme and FAD groups" evidence="15">
    <location>
        <position position="84"/>
    </location>
</feature>
<dbReference type="PRINTS" id="PR00406">
    <property type="entry name" value="CYTB5RDTASE"/>
</dbReference>
<comment type="caution">
    <text evidence="15">Lacks conserved residue(s) required for the propagation of feature annotation.</text>
</comment>
<dbReference type="InterPro" id="IPR017938">
    <property type="entry name" value="Riboflavin_synthase-like_b-brl"/>
</dbReference>
<evidence type="ECO:0000313" key="18">
    <source>
        <dbReference type="EMBL" id="MYL34314.1"/>
    </source>
</evidence>
<dbReference type="Pfam" id="PF00175">
    <property type="entry name" value="NAD_binding_1"/>
    <property type="match status" value="1"/>
</dbReference>
<keyword evidence="15" id="KW-0216">Detoxification</keyword>
<feature type="site" description="Influences the redox potential of the prosthetic heme and FAD groups" evidence="15">
    <location>
        <position position="396"/>
    </location>
</feature>
<evidence type="ECO:0000256" key="4">
    <source>
        <dbReference type="ARBA" id="ARBA00022617"/>
    </source>
</evidence>
<evidence type="ECO:0000256" key="1">
    <source>
        <dbReference type="ARBA" id="ARBA00006401"/>
    </source>
</evidence>
<dbReference type="Gene3D" id="3.40.50.80">
    <property type="entry name" value="Nucleotide-binding domain of ferredoxin-NADP reductase (FNR) module"/>
    <property type="match status" value="1"/>
</dbReference>
<dbReference type="FunFam" id="2.40.30.10:FF:000034">
    <property type="entry name" value="Flavohemoprotein"/>
    <property type="match status" value="1"/>
</dbReference>
<dbReference type="PANTHER" id="PTHR43396">
    <property type="entry name" value="FLAVOHEMOPROTEIN"/>
    <property type="match status" value="1"/>
</dbReference>